<sequence>MQEFIQIPTEYIEQVLEKTSGVRPNLQDELVYLRTSLSYLREGMSVEEATDLATIDYLMAS</sequence>
<comment type="caution">
    <text evidence="1">The sequence shown here is derived from an EMBL/GenBank/DDBJ whole genome shotgun (WGS) entry which is preliminary data.</text>
</comment>
<dbReference type="AlphaFoldDB" id="A0A916Z346"/>
<dbReference type="Proteomes" id="UP000609064">
    <property type="component" value="Unassembled WGS sequence"/>
</dbReference>
<organism evidence="1 2">
    <name type="scientific">Emticicia aquatilis</name>
    <dbReference type="NCBI Taxonomy" id="1537369"/>
    <lineage>
        <taxon>Bacteria</taxon>
        <taxon>Pseudomonadati</taxon>
        <taxon>Bacteroidota</taxon>
        <taxon>Cytophagia</taxon>
        <taxon>Cytophagales</taxon>
        <taxon>Leadbetterellaceae</taxon>
        <taxon>Emticicia</taxon>
    </lineage>
</organism>
<dbReference type="RefSeq" id="WP_188769152.1">
    <property type="nucleotide sequence ID" value="NZ_BMKK01000010.1"/>
</dbReference>
<gene>
    <name evidence="1" type="ORF">GCM10011514_42420</name>
</gene>
<reference evidence="1" key="1">
    <citation type="journal article" date="2014" name="Int. J. Syst. Evol. Microbiol.">
        <title>Complete genome sequence of Corynebacterium casei LMG S-19264T (=DSM 44701T), isolated from a smear-ripened cheese.</title>
        <authorList>
            <consortium name="US DOE Joint Genome Institute (JGI-PGF)"/>
            <person name="Walter F."/>
            <person name="Albersmeier A."/>
            <person name="Kalinowski J."/>
            <person name="Ruckert C."/>
        </authorList>
    </citation>
    <scope>NUCLEOTIDE SEQUENCE</scope>
    <source>
        <strain evidence="1">CGMCC 1.15958</strain>
    </source>
</reference>
<reference evidence="1" key="2">
    <citation type="submission" date="2020-09" db="EMBL/GenBank/DDBJ databases">
        <authorList>
            <person name="Sun Q."/>
            <person name="Zhou Y."/>
        </authorList>
    </citation>
    <scope>NUCLEOTIDE SEQUENCE</scope>
    <source>
        <strain evidence="1">CGMCC 1.15958</strain>
    </source>
</reference>
<protein>
    <submittedName>
        <fullName evidence="1">Uncharacterized protein</fullName>
    </submittedName>
</protein>
<dbReference type="EMBL" id="BMKK01000010">
    <property type="protein sequence ID" value="GGD73802.1"/>
    <property type="molecule type" value="Genomic_DNA"/>
</dbReference>
<keyword evidence="2" id="KW-1185">Reference proteome</keyword>
<name>A0A916Z346_9BACT</name>
<accession>A0A916Z346</accession>
<proteinExistence type="predicted"/>
<evidence type="ECO:0000313" key="1">
    <source>
        <dbReference type="EMBL" id="GGD73802.1"/>
    </source>
</evidence>
<evidence type="ECO:0000313" key="2">
    <source>
        <dbReference type="Proteomes" id="UP000609064"/>
    </source>
</evidence>